<evidence type="ECO:0000256" key="9">
    <source>
        <dbReference type="RuleBase" id="RU361185"/>
    </source>
</evidence>
<dbReference type="AlphaFoldDB" id="A0A166UU23"/>
<comment type="catalytic activity">
    <reaction evidence="1">
        <text>Hydrolysis of terminal, non-reducing (1-&gt;4)-linked alpha-D-glucose residues with release of alpha-D-glucose.</text>
        <dbReference type="EC" id="3.2.1.20"/>
    </reaction>
</comment>
<dbReference type="InterPro" id="IPR013780">
    <property type="entry name" value="Glyco_hydro_b"/>
</dbReference>
<evidence type="ECO:0000259" key="12">
    <source>
        <dbReference type="Pfam" id="PF13802"/>
    </source>
</evidence>
<dbReference type="EMBL" id="KV417487">
    <property type="protein sequence ID" value="KZP32030.1"/>
    <property type="molecule type" value="Genomic_DNA"/>
</dbReference>
<dbReference type="InterPro" id="IPR030459">
    <property type="entry name" value="Glyco_hydro_31_CS"/>
</dbReference>
<dbReference type="STRING" id="436010.A0A166UU23"/>
<evidence type="ECO:0000256" key="10">
    <source>
        <dbReference type="SAM" id="SignalP"/>
    </source>
</evidence>
<keyword evidence="5 9" id="KW-0378">Hydrolase</keyword>
<comment type="similarity">
    <text evidence="2 9">Belongs to the glycosyl hydrolase 31 family.</text>
</comment>
<feature type="signal peptide" evidence="10">
    <location>
        <begin position="1"/>
        <end position="19"/>
    </location>
</feature>
<evidence type="ECO:0000313" key="15">
    <source>
        <dbReference type="Proteomes" id="UP000076532"/>
    </source>
</evidence>
<evidence type="ECO:0000256" key="6">
    <source>
        <dbReference type="ARBA" id="ARBA00023180"/>
    </source>
</evidence>
<feature type="domain" description="Glycosyl hydrolase family 31 C-terminal" evidence="13">
    <location>
        <begin position="731"/>
        <end position="822"/>
    </location>
</feature>
<sequence length="947" mass="104853">MITAAVILGLLLLAPAIWFQSDLLSGYVRNIPWFLNTKHSLDTSSCPGYTLSSLSETYSGLTAQLSLSGNACNAFGHDIANLTIDVKYETETRLHVNIFDTDQRQFIIPESVIKRPESPSASYAQSSDLEFNYDASPFAFWITRRSEAHGTPIFDTRDHSVPFVFEDRYLQVASILPLDTNIYGLGEVVSSSGFRRDMGSNGSDGTIQTMWTRDDADPLDENIYGSHPVYMEHRFDEKTQKSQSHGVFLLSAAGADILLSTPPGAKNSRIEYRLLGGTLDFYFFSGPTPQKVIEQYGAVVGLPGWQPAWAFGFQLCRWGYHNIDETRETVRRMREASVPLEVIWNDIDLYHDVRDFTTDPTSFPGDEMRAFIRELKSNHQHYIPILDGAIAHQVNDTDVYDPYTSGVEKGVFIMNPDGSEHIGQVWPGFTVFPDWFGEHTQAWWTDALTNWSQHGVEFSGIWLDMNEASSFCEGSCGTGANLSDSKLPFLLPGAPGNPISGYPECYNSTVSGPSGNITVDGISTHACDDGYQPKVKRRVFSVESGADADEPPYSIHNGNGKLSARGLASNGVHAGGLTELDVHNLWGMMSSKATHVAMGSILPGERQFMISRATFPSSGRYTGHWLGDNFSLWQYMHYDIQGILQFQIFQVPFVGADTCGFIGNTDEELCNRWMQLSAFAPFYRNHNIKAAIGQEPYRWDSVASASRNAMAIRYALLPYWYTLFANASTIGTPPVRALFFEFPDEPELFAVDRQFLVGRDILVTPVLTPGAESVDGIFPGRNSVIWRDWYTHGIVDTNSGSYTTLAAPLGHINVHIREGSAILLHAQPAYTIAETREGPYSLLISLSAEGRAFGTAYIDDGISSPPGPNKILTFSVLDGQARIHADGPFDVAQKLQEIAVLGVGRKPTKVLLEGKATKNWMYIERTQELIANGVDGDLNRPLSLVWL</sequence>
<evidence type="ECO:0000259" key="11">
    <source>
        <dbReference type="Pfam" id="PF01055"/>
    </source>
</evidence>
<dbReference type="GO" id="GO:0090599">
    <property type="term" value="F:alpha-glucosidase activity"/>
    <property type="evidence" value="ECO:0007669"/>
    <property type="project" value="UniProtKB-ARBA"/>
</dbReference>
<evidence type="ECO:0000256" key="4">
    <source>
        <dbReference type="ARBA" id="ARBA00022729"/>
    </source>
</evidence>
<evidence type="ECO:0000256" key="8">
    <source>
        <dbReference type="ARBA" id="ARBA00041343"/>
    </source>
</evidence>
<dbReference type="PROSITE" id="PS00129">
    <property type="entry name" value="GLYCOSYL_HYDROL_F31_1"/>
    <property type="match status" value="1"/>
</dbReference>
<feature type="chain" id="PRO_5007880820" description="alpha-glucosidase" evidence="10">
    <location>
        <begin position="20"/>
        <end position="947"/>
    </location>
</feature>
<keyword evidence="7 9" id="KW-0326">Glycosidase</keyword>
<dbReference type="EC" id="3.2.1.20" evidence="3"/>
<dbReference type="GO" id="GO:0005975">
    <property type="term" value="P:carbohydrate metabolic process"/>
    <property type="evidence" value="ECO:0007669"/>
    <property type="project" value="InterPro"/>
</dbReference>
<dbReference type="SUPFAM" id="SSF51445">
    <property type="entry name" value="(Trans)glycosidases"/>
    <property type="match status" value="1"/>
</dbReference>
<keyword evidence="15" id="KW-1185">Reference proteome</keyword>
<dbReference type="SUPFAM" id="SSF51011">
    <property type="entry name" value="Glycosyl hydrolase domain"/>
    <property type="match status" value="1"/>
</dbReference>
<dbReference type="Gene3D" id="3.20.20.80">
    <property type="entry name" value="Glycosidases"/>
    <property type="match status" value="2"/>
</dbReference>
<dbReference type="PANTHER" id="PTHR22762:SF133">
    <property type="entry name" value="P-TYPE DOMAIN-CONTAINING PROTEIN"/>
    <property type="match status" value="1"/>
</dbReference>
<evidence type="ECO:0000256" key="3">
    <source>
        <dbReference type="ARBA" id="ARBA00012741"/>
    </source>
</evidence>
<dbReference type="CDD" id="cd06602">
    <property type="entry name" value="GH31_MGAM_SI_GAA"/>
    <property type="match status" value="1"/>
</dbReference>
<dbReference type="Gene3D" id="2.60.40.1180">
    <property type="entry name" value="Golgi alpha-mannosidase II"/>
    <property type="match status" value="2"/>
</dbReference>
<accession>A0A166UU23</accession>
<dbReference type="InterPro" id="IPR000322">
    <property type="entry name" value="Glyco_hydro_31_TIM"/>
</dbReference>
<evidence type="ECO:0000256" key="5">
    <source>
        <dbReference type="ARBA" id="ARBA00022801"/>
    </source>
</evidence>
<keyword evidence="6" id="KW-0325">Glycoprotein</keyword>
<evidence type="ECO:0000256" key="2">
    <source>
        <dbReference type="ARBA" id="ARBA00007806"/>
    </source>
</evidence>
<gene>
    <name evidence="14" type="ORF">FIBSPDRAFT_1037145</name>
</gene>
<feature type="domain" description="Glycoside hydrolase family 31 TIM barrel" evidence="11">
    <location>
        <begin position="305"/>
        <end position="723"/>
    </location>
</feature>
<evidence type="ECO:0000259" key="13">
    <source>
        <dbReference type="Pfam" id="PF21365"/>
    </source>
</evidence>
<dbReference type="Proteomes" id="UP000076532">
    <property type="component" value="Unassembled WGS sequence"/>
</dbReference>
<name>A0A166UU23_9AGAM</name>
<keyword evidence="4 10" id="KW-0732">Signal</keyword>
<organism evidence="14 15">
    <name type="scientific">Athelia psychrophila</name>
    <dbReference type="NCBI Taxonomy" id="1759441"/>
    <lineage>
        <taxon>Eukaryota</taxon>
        <taxon>Fungi</taxon>
        <taxon>Dikarya</taxon>
        <taxon>Basidiomycota</taxon>
        <taxon>Agaricomycotina</taxon>
        <taxon>Agaricomycetes</taxon>
        <taxon>Agaricomycetidae</taxon>
        <taxon>Atheliales</taxon>
        <taxon>Atheliaceae</taxon>
        <taxon>Athelia</taxon>
    </lineage>
</organism>
<reference evidence="14 15" key="1">
    <citation type="journal article" date="2016" name="Mol. Biol. Evol.">
        <title>Comparative Genomics of Early-Diverging Mushroom-Forming Fungi Provides Insights into the Origins of Lignocellulose Decay Capabilities.</title>
        <authorList>
            <person name="Nagy L.G."/>
            <person name="Riley R."/>
            <person name="Tritt A."/>
            <person name="Adam C."/>
            <person name="Daum C."/>
            <person name="Floudas D."/>
            <person name="Sun H."/>
            <person name="Yadav J.S."/>
            <person name="Pangilinan J."/>
            <person name="Larsson K.H."/>
            <person name="Matsuura K."/>
            <person name="Barry K."/>
            <person name="Labutti K."/>
            <person name="Kuo R."/>
            <person name="Ohm R.A."/>
            <person name="Bhattacharya S.S."/>
            <person name="Shirouzu T."/>
            <person name="Yoshinaga Y."/>
            <person name="Martin F.M."/>
            <person name="Grigoriev I.V."/>
            <person name="Hibbett D.S."/>
        </authorList>
    </citation>
    <scope>NUCLEOTIDE SEQUENCE [LARGE SCALE GENOMIC DNA]</scope>
    <source>
        <strain evidence="14 15">CBS 109695</strain>
    </source>
</reference>
<evidence type="ECO:0000256" key="7">
    <source>
        <dbReference type="ARBA" id="ARBA00023295"/>
    </source>
</evidence>
<dbReference type="Gene3D" id="2.60.40.1760">
    <property type="entry name" value="glycosyl hydrolase (family 31)"/>
    <property type="match status" value="1"/>
</dbReference>
<proteinExistence type="inferred from homology"/>
<dbReference type="InterPro" id="IPR025887">
    <property type="entry name" value="Glyco_hydro_31_N_dom"/>
</dbReference>
<dbReference type="Pfam" id="PF13802">
    <property type="entry name" value="Gal_mutarotas_2"/>
    <property type="match status" value="1"/>
</dbReference>
<dbReference type="CDD" id="cd14752">
    <property type="entry name" value="GH31_N"/>
    <property type="match status" value="1"/>
</dbReference>
<dbReference type="GO" id="GO:0030246">
    <property type="term" value="F:carbohydrate binding"/>
    <property type="evidence" value="ECO:0007669"/>
    <property type="project" value="InterPro"/>
</dbReference>
<dbReference type="SUPFAM" id="SSF74650">
    <property type="entry name" value="Galactose mutarotase-like"/>
    <property type="match status" value="1"/>
</dbReference>
<evidence type="ECO:0000313" key="14">
    <source>
        <dbReference type="EMBL" id="KZP32030.1"/>
    </source>
</evidence>
<dbReference type="InterPro" id="IPR048395">
    <property type="entry name" value="Glyco_hydro_31_C"/>
</dbReference>
<dbReference type="Pfam" id="PF21365">
    <property type="entry name" value="Glyco_hydro_31_3rd"/>
    <property type="match status" value="1"/>
</dbReference>
<dbReference type="InterPro" id="IPR030458">
    <property type="entry name" value="Glyco_hydro_31_AS"/>
</dbReference>
<dbReference type="InterPro" id="IPR017853">
    <property type="entry name" value="GH"/>
</dbReference>
<feature type="domain" description="Glycoside hydrolase family 31 N-terminal" evidence="12">
    <location>
        <begin position="125"/>
        <end position="253"/>
    </location>
</feature>
<dbReference type="InterPro" id="IPR011013">
    <property type="entry name" value="Gal_mutarotase_sf_dom"/>
</dbReference>
<dbReference type="OrthoDB" id="5839090at2759"/>
<dbReference type="Pfam" id="PF01055">
    <property type="entry name" value="Glyco_hydro_31_2nd"/>
    <property type="match status" value="1"/>
</dbReference>
<protein>
    <recommendedName>
        <fullName evidence="3">alpha-glucosidase</fullName>
        <ecNumber evidence="3">3.2.1.20</ecNumber>
    </recommendedName>
    <alternativeName>
        <fullName evidence="8">Maltase</fullName>
    </alternativeName>
</protein>
<dbReference type="PANTHER" id="PTHR22762">
    <property type="entry name" value="ALPHA-GLUCOSIDASE"/>
    <property type="match status" value="1"/>
</dbReference>
<dbReference type="PROSITE" id="PS00707">
    <property type="entry name" value="GLYCOSYL_HYDROL_F31_2"/>
    <property type="match status" value="1"/>
</dbReference>
<evidence type="ECO:0000256" key="1">
    <source>
        <dbReference type="ARBA" id="ARBA00001657"/>
    </source>
</evidence>